<dbReference type="InterPro" id="IPR001387">
    <property type="entry name" value="Cro/C1-type_HTH"/>
</dbReference>
<dbReference type="GO" id="GO:0003700">
    <property type="term" value="F:DNA-binding transcription factor activity"/>
    <property type="evidence" value="ECO:0007669"/>
    <property type="project" value="TreeGrafter"/>
</dbReference>
<dbReference type="SUPFAM" id="SSF47413">
    <property type="entry name" value="lambda repressor-like DNA-binding domains"/>
    <property type="match status" value="1"/>
</dbReference>
<proteinExistence type="predicted"/>
<dbReference type="Pfam" id="PF07883">
    <property type="entry name" value="Cupin_2"/>
    <property type="match status" value="1"/>
</dbReference>
<organism evidence="3">
    <name type="scientific">bioreactor metagenome</name>
    <dbReference type="NCBI Taxonomy" id="1076179"/>
    <lineage>
        <taxon>unclassified sequences</taxon>
        <taxon>metagenomes</taxon>
        <taxon>ecological metagenomes</taxon>
    </lineage>
</organism>
<name>A0A645BN15_9ZZZZ</name>
<dbReference type="CDD" id="cd02209">
    <property type="entry name" value="cupin_XRE_C"/>
    <property type="match status" value="1"/>
</dbReference>
<evidence type="ECO:0000313" key="3">
    <source>
        <dbReference type="EMBL" id="MPM64673.1"/>
    </source>
</evidence>
<dbReference type="GO" id="GO:0003677">
    <property type="term" value="F:DNA binding"/>
    <property type="evidence" value="ECO:0007669"/>
    <property type="project" value="UniProtKB-KW"/>
</dbReference>
<accession>A0A645BN15</accession>
<dbReference type="PANTHER" id="PTHR46797:SF19">
    <property type="entry name" value="BLL2473 PROTEIN"/>
    <property type="match status" value="1"/>
</dbReference>
<dbReference type="SUPFAM" id="SSF51182">
    <property type="entry name" value="RmlC-like cupins"/>
    <property type="match status" value="1"/>
</dbReference>
<keyword evidence="1" id="KW-0238">DNA-binding</keyword>
<dbReference type="InterPro" id="IPR014710">
    <property type="entry name" value="RmlC-like_jellyroll"/>
</dbReference>
<gene>
    <name evidence="3" type="ORF">SDC9_111561</name>
</gene>
<dbReference type="GO" id="GO:0005829">
    <property type="term" value="C:cytosol"/>
    <property type="evidence" value="ECO:0007669"/>
    <property type="project" value="TreeGrafter"/>
</dbReference>
<protein>
    <recommendedName>
        <fullName evidence="2">HTH cro/C1-type domain-containing protein</fullName>
    </recommendedName>
</protein>
<dbReference type="PROSITE" id="PS50943">
    <property type="entry name" value="HTH_CROC1"/>
    <property type="match status" value="1"/>
</dbReference>
<dbReference type="InterPro" id="IPR010982">
    <property type="entry name" value="Lambda_DNA-bd_dom_sf"/>
</dbReference>
<sequence>MPDDIIQIARRIKELREILDIPVDELAGLCDVTPEKYLYLESGKDDFSFTFLYKLAKRFGVDITDLLTGESTRLSLYDVVRRGEGLPIQRREGFSYQNMAFLFKNRIAEPFVVTAPPVKNWESAEVALSTHRGQEFDMIFEGSLKVVIEGHTEILNPGDTIYYDSSHRHGMIAVGDKPCKFLAVVIGNLS</sequence>
<dbReference type="Gene3D" id="1.10.260.40">
    <property type="entry name" value="lambda repressor-like DNA-binding domains"/>
    <property type="match status" value="1"/>
</dbReference>
<feature type="domain" description="HTH cro/C1-type" evidence="2">
    <location>
        <begin position="12"/>
        <end position="66"/>
    </location>
</feature>
<dbReference type="PANTHER" id="PTHR46797">
    <property type="entry name" value="HTH-TYPE TRANSCRIPTIONAL REGULATOR"/>
    <property type="match status" value="1"/>
</dbReference>
<dbReference type="AlphaFoldDB" id="A0A645BN15"/>
<dbReference type="InterPro" id="IPR050807">
    <property type="entry name" value="TransReg_Diox_bact_type"/>
</dbReference>
<dbReference type="InterPro" id="IPR011051">
    <property type="entry name" value="RmlC_Cupin_sf"/>
</dbReference>
<evidence type="ECO:0000256" key="1">
    <source>
        <dbReference type="ARBA" id="ARBA00023125"/>
    </source>
</evidence>
<dbReference type="InterPro" id="IPR013096">
    <property type="entry name" value="Cupin_2"/>
</dbReference>
<reference evidence="3" key="1">
    <citation type="submission" date="2019-08" db="EMBL/GenBank/DDBJ databases">
        <authorList>
            <person name="Kucharzyk K."/>
            <person name="Murdoch R.W."/>
            <person name="Higgins S."/>
            <person name="Loffler F."/>
        </authorList>
    </citation>
    <scope>NUCLEOTIDE SEQUENCE</scope>
</reference>
<dbReference type="CDD" id="cd00093">
    <property type="entry name" value="HTH_XRE"/>
    <property type="match status" value="1"/>
</dbReference>
<comment type="caution">
    <text evidence="3">The sequence shown here is derived from an EMBL/GenBank/DDBJ whole genome shotgun (WGS) entry which is preliminary data.</text>
</comment>
<dbReference type="SMART" id="SM00530">
    <property type="entry name" value="HTH_XRE"/>
    <property type="match status" value="1"/>
</dbReference>
<dbReference type="Pfam" id="PF12844">
    <property type="entry name" value="HTH_19"/>
    <property type="match status" value="1"/>
</dbReference>
<dbReference type="Gene3D" id="2.60.120.10">
    <property type="entry name" value="Jelly Rolls"/>
    <property type="match status" value="1"/>
</dbReference>
<evidence type="ECO:0000259" key="2">
    <source>
        <dbReference type="PROSITE" id="PS50943"/>
    </source>
</evidence>
<dbReference type="EMBL" id="VSSQ01020083">
    <property type="protein sequence ID" value="MPM64673.1"/>
    <property type="molecule type" value="Genomic_DNA"/>
</dbReference>